<dbReference type="EMBL" id="KN833142">
    <property type="protein sequence ID" value="KIM72308.1"/>
    <property type="molecule type" value="Genomic_DNA"/>
</dbReference>
<evidence type="ECO:0000313" key="3">
    <source>
        <dbReference type="Proteomes" id="UP000054166"/>
    </source>
</evidence>
<gene>
    <name evidence="2" type="ORF">PILCRDRAFT_16258</name>
</gene>
<accession>A0A0C3AET7</accession>
<organism evidence="2 3">
    <name type="scientific">Piloderma croceum (strain F 1598)</name>
    <dbReference type="NCBI Taxonomy" id="765440"/>
    <lineage>
        <taxon>Eukaryota</taxon>
        <taxon>Fungi</taxon>
        <taxon>Dikarya</taxon>
        <taxon>Basidiomycota</taxon>
        <taxon>Agaricomycotina</taxon>
        <taxon>Agaricomycetes</taxon>
        <taxon>Agaricomycetidae</taxon>
        <taxon>Atheliales</taxon>
        <taxon>Atheliaceae</taxon>
        <taxon>Piloderma</taxon>
    </lineage>
</organism>
<keyword evidence="3" id="KW-1185">Reference proteome</keyword>
<feature type="region of interest" description="Disordered" evidence="1">
    <location>
        <begin position="1"/>
        <end position="112"/>
    </location>
</feature>
<evidence type="ECO:0000256" key="1">
    <source>
        <dbReference type="SAM" id="MobiDB-lite"/>
    </source>
</evidence>
<dbReference type="InParanoid" id="A0A0C3AET7"/>
<feature type="compositionally biased region" description="Pro residues" evidence="1">
    <location>
        <begin position="24"/>
        <end position="35"/>
    </location>
</feature>
<protein>
    <submittedName>
        <fullName evidence="2">Uncharacterized protein</fullName>
    </submittedName>
</protein>
<proteinExistence type="predicted"/>
<evidence type="ECO:0000313" key="2">
    <source>
        <dbReference type="EMBL" id="KIM72308.1"/>
    </source>
</evidence>
<dbReference type="OrthoDB" id="2681631at2759"/>
<sequence>MTYKGRPRLSTSSDGQESPYVPRYGPPPGRGPPDEPPSDNENLHEAPLPPGGPPPPGGPTPPPGLLPLGLPGPPLPPAPPPPPNPPAPTPATPPAGLPIDKRKSHVKKPDDFTESKQWDHFNVIHFLLSFMMEGLPEKFAANFIDNIVEDWEQRKTEAHCLFQPIPSTDWGTLSSFQEKCELTFGDQNKKSSAKHQLALLKQGTRTAEEYFQEFNQLV</sequence>
<feature type="compositionally biased region" description="Pro residues" evidence="1">
    <location>
        <begin position="47"/>
        <end position="96"/>
    </location>
</feature>
<reference evidence="2 3" key="1">
    <citation type="submission" date="2014-04" db="EMBL/GenBank/DDBJ databases">
        <authorList>
            <consortium name="DOE Joint Genome Institute"/>
            <person name="Kuo A."/>
            <person name="Tarkka M."/>
            <person name="Buscot F."/>
            <person name="Kohler A."/>
            <person name="Nagy L.G."/>
            <person name="Floudas D."/>
            <person name="Copeland A."/>
            <person name="Barry K.W."/>
            <person name="Cichocki N."/>
            <person name="Veneault-Fourrey C."/>
            <person name="LaButti K."/>
            <person name="Lindquist E.A."/>
            <person name="Lipzen A."/>
            <person name="Lundell T."/>
            <person name="Morin E."/>
            <person name="Murat C."/>
            <person name="Sun H."/>
            <person name="Tunlid A."/>
            <person name="Henrissat B."/>
            <person name="Grigoriev I.V."/>
            <person name="Hibbett D.S."/>
            <person name="Martin F."/>
            <person name="Nordberg H.P."/>
            <person name="Cantor M.N."/>
            <person name="Hua S.X."/>
        </authorList>
    </citation>
    <scope>NUCLEOTIDE SEQUENCE [LARGE SCALE GENOMIC DNA]</scope>
    <source>
        <strain evidence="2 3">F 1598</strain>
    </source>
</reference>
<dbReference type="HOGENOM" id="CLU_069428_0_0_1"/>
<name>A0A0C3AET7_PILCF</name>
<dbReference type="AlphaFoldDB" id="A0A0C3AET7"/>
<dbReference type="Proteomes" id="UP000054166">
    <property type="component" value="Unassembled WGS sequence"/>
</dbReference>
<reference evidence="3" key="2">
    <citation type="submission" date="2015-01" db="EMBL/GenBank/DDBJ databases">
        <title>Evolutionary Origins and Diversification of the Mycorrhizal Mutualists.</title>
        <authorList>
            <consortium name="DOE Joint Genome Institute"/>
            <consortium name="Mycorrhizal Genomics Consortium"/>
            <person name="Kohler A."/>
            <person name="Kuo A."/>
            <person name="Nagy L.G."/>
            <person name="Floudas D."/>
            <person name="Copeland A."/>
            <person name="Barry K.W."/>
            <person name="Cichocki N."/>
            <person name="Veneault-Fourrey C."/>
            <person name="LaButti K."/>
            <person name="Lindquist E.A."/>
            <person name="Lipzen A."/>
            <person name="Lundell T."/>
            <person name="Morin E."/>
            <person name="Murat C."/>
            <person name="Riley R."/>
            <person name="Ohm R."/>
            <person name="Sun H."/>
            <person name="Tunlid A."/>
            <person name="Henrissat B."/>
            <person name="Grigoriev I.V."/>
            <person name="Hibbett D.S."/>
            <person name="Martin F."/>
        </authorList>
    </citation>
    <scope>NUCLEOTIDE SEQUENCE [LARGE SCALE GENOMIC DNA]</scope>
    <source>
        <strain evidence="3">F 1598</strain>
    </source>
</reference>